<feature type="transmembrane region" description="Helical" evidence="2">
    <location>
        <begin position="126"/>
        <end position="146"/>
    </location>
</feature>
<name>A0ABY3XS95_9ACTN</name>
<protein>
    <recommendedName>
        <fullName evidence="5">Integral membrane protein</fullName>
    </recommendedName>
</protein>
<feature type="compositionally biased region" description="Acidic residues" evidence="1">
    <location>
        <begin position="703"/>
        <end position="715"/>
    </location>
</feature>
<proteinExistence type="predicted"/>
<accession>A0ABY3XS95</accession>
<dbReference type="Proteomes" id="UP001202244">
    <property type="component" value="Chromosome"/>
</dbReference>
<evidence type="ECO:0000256" key="1">
    <source>
        <dbReference type="SAM" id="MobiDB-lite"/>
    </source>
</evidence>
<evidence type="ECO:0000256" key="2">
    <source>
        <dbReference type="SAM" id="Phobius"/>
    </source>
</evidence>
<feature type="transmembrane region" description="Helical" evidence="2">
    <location>
        <begin position="43"/>
        <end position="76"/>
    </location>
</feature>
<keyword evidence="2" id="KW-1133">Transmembrane helix</keyword>
<evidence type="ECO:0008006" key="5">
    <source>
        <dbReference type="Google" id="ProtNLM"/>
    </source>
</evidence>
<feature type="region of interest" description="Disordered" evidence="1">
    <location>
        <begin position="690"/>
        <end position="733"/>
    </location>
</feature>
<sequence length="733" mass="78022">MGGLVEGVAEVDDAGAGAVRSAEAARERQQRVRRMRERTRSGCALGLLAAGYLFQMSGIAGAGAALVVLGAALGLLTDVLLPHHARGTERRLARAQFTPAVRQMLRDALLLGGLGRLGVLDSGSTAPLLGAVLACWALHFLCQAVAGSVRARRRLPVVTRNIDASALGLTPSPPALFAQRATVRLLGVAAVLTAGMSASAATGDPVWALAAAVGCCAGMLAGIAWLATWLLPGKRVVGEEEALAWLDGWLAEYRPTVGMYFSGGNASAYQANMWLSTLAELEGRPVIVLRERFMVQKIDATDVPVLCVPKVSHLMRLEHSTLKVLLHPANSGKTSQVLRIPTLKHAFINHGESDKLSSCNPYAKAYDQVWVAGEAARERYALAHIGVEDKDVVEVGRPQLAPIEAAGTRGTAAGPGGRDGRLTVLYAPTWEGFTDDPGNTSVLVAGEAIVSALLADRGVRLLYKPHPMTGTVDPRAGEADRCIRALIQRANAGRGGEEPGPEAQAALREATAELRRLTRVDFGRRADEVERMLRQQAPEPGRAREVEEAARAWEEAYWAAQPPWLHQIVTAGGPGLFCCFNEADVLVSDVSSVVSDYLSSEKPYAVANTSGLDDDGFRAACPTVRAATLLGPDGTGIDRLLHTVRHPREDTLAPARAALKVRLLGPAEPPSLVRFNRAVQALVREAEAREERVRAVAGQPLDAEGDAEGEVEAEEERERGQALAEALGEDERP</sequence>
<keyword evidence="4" id="KW-1185">Reference proteome</keyword>
<evidence type="ECO:0000313" key="3">
    <source>
        <dbReference type="EMBL" id="UNS97333.1"/>
    </source>
</evidence>
<feature type="transmembrane region" description="Helical" evidence="2">
    <location>
        <begin position="207"/>
        <end position="231"/>
    </location>
</feature>
<reference evidence="3 4" key="1">
    <citation type="journal article" date="2023" name="Microbiol. Spectr.">
        <title>Synergy between Genome Mining, Metabolomics, and Bioinformatics Uncovers Antibacterial Chlorinated Carbazole Alkaloids and Their Biosynthetic Gene Cluster from Streptomyces tubbatahanensis sp. nov., a Novel Actinomycete Isolated from Sulu Sea, Philippines.</title>
        <authorList>
            <person name="Tenebro C.P."/>
            <person name="Trono D.J.V.L."/>
            <person name="Balida L.A.P."/>
            <person name="Bayog L.K.A."/>
            <person name="Bruna J.R."/>
            <person name="Sabido E.M."/>
            <person name="Caspe D.P.C."/>
            <person name="de Los Santos E.L.C."/>
            <person name="Saludes J.P."/>
            <person name="Dalisay D.S."/>
        </authorList>
    </citation>
    <scope>NUCLEOTIDE SEQUENCE [LARGE SCALE GENOMIC DNA]</scope>
    <source>
        <strain evidence="3 4">DSD3025</strain>
    </source>
</reference>
<evidence type="ECO:0000313" key="4">
    <source>
        <dbReference type="Proteomes" id="UP001202244"/>
    </source>
</evidence>
<keyword evidence="2" id="KW-0812">Transmembrane</keyword>
<gene>
    <name evidence="3" type="ORF">MMF93_13100</name>
</gene>
<organism evidence="3 4">
    <name type="scientific">Streptomyces tubbatahanensis</name>
    <dbReference type="NCBI Taxonomy" id="2923272"/>
    <lineage>
        <taxon>Bacteria</taxon>
        <taxon>Bacillati</taxon>
        <taxon>Actinomycetota</taxon>
        <taxon>Actinomycetes</taxon>
        <taxon>Kitasatosporales</taxon>
        <taxon>Streptomycetaceae</taxon>
        <taxon>Streptomyces</taxon>
    </lineage>
</organism>
<dbReference type="EMBL" id="CP093846">
    <property type="protein sequence ID" value="UNS97333.1"/>
    <property type="molecule type" value="Genomic_DNA"/>
</dbReference>
<keyword evidence="2" id="KW-0472">Membrane</keyword>